<dbReference type="Gramene" id="KZN07585">
    <property type="protein sequence ID" value="KZN07585"/>
    <property type="gene ID" value="DCAR_008422"/>
</dbReference>
<proteinExistence type="predicted"/>
<evidence type="ECO:0000256" key="2">
    <source>
        <dbReference type="ARBA" id="ARBA00022679"/>
    </source>
</evidence>
<keyword evidence="2" id="KW-0808">Transferase</keyword>
<dbReference type="InterPro" id="IPR049941">
    <property type="entry name" value="LPLAT_7/PORCN-like"/>
</dbReference>
<dbReference type="GO" id="GO:0016746">
    <property type="term" value="F:acyltransferase activity"/>
    <property type="evidence" value="ECO:0007669"/>
    <property type="project" value="UniProtKB-KW"/>
</dbReference>
<organism evidence="7 8">
    <name type="scientific">Daucus carota subsp. sativus</name>
    <name type="common">Carrot</name>
    <dbReference type="NCBI Taxonomy" id="79200"/>
    <lineage>
        <taxon>Eukaryota</taxon>
        <taxon>Viridiplantae</taxon>
        <taxon>Streptophyta</taxon>
        <taxon>Embryophyta</taxon>
        <taxon>Tracheophyta</taxon>
        <taxon>Spermatophyta</taxon>
        <taxon>Magnoliopsida</taxon>
        <taxon>eudicotyledons</taxon>
        <taxon>Gunneridae</taxon>
        <taxon>Pentapetalae</taxon>
        <taxon>asterids</taxon>
        <taxon>campanulids</taxon>
        <taxon>Apiales</taxon>
        <taxon>Apiaceae</taxon>
        <taxon>Apioideae</taxon>
        <taxon>Scandiceae</taxon>
        <taxon>Daucinae</taxon>
        <taxon>Daucus</taxon>
        <taxon>Daucus sect. Daucus</taxon>
    </lineage>
</organism>
<dbReference type="KEGG" id="dcr:108209411"/>
<dbReference type="InterPro" id="IPR004299">
    <property type="entry name" value="MBOAT_fam"/>
</dbReference>
<reference evidence="7" key="1">
    <citation type="journal article" date="2016" name="Nat. Genet.">
        <title>A high-quality carrot genome assembly provides new insights into carotenoid accumulation and asterid genome evolution.</title>
        <authorList>
            <person name="Iorizzo M."/>
            <person name="Ellison S."/>
            <person name="Senalik D."/>
            <person name="Zeng P."/>
            <person name="Satapoomin P."/>
            <person name="Huang J."/>
            <person name="Bowman M."/>
            <person name="Iovene M."/>
            <person name="Sanseverino W."/>
            <person name="Cavagnaro P."/>
            <person name="Yildiz M."/>
            <person name="Macko-Podgorni A."/>
            <person name="Moranska E."/>
            <person name="Grzebelus E."/>
            <person name="Grzebelus D."/>
            <person name="Ashrafi H."/>
            <person name="Zheng Z."/>
            <person name="Cheng S."/>
            <person name="Spooner D."/>
            <person name="Van Deynze A."/>
            <person name="Simon P."/>
        </authorList>
    </citation>
    <scope>NUCLEOTIDE SEQUENCE</scope>
    <source>
        <tissue evidence="7">Leaf</tissue>
    </source>
</reference>
<evidence type="ECO:0000256" key="1">
    <source>
        <dbReference type="ARBA" id="ARBA00004141"/>
    </source>
</evidence>
<keyword evidence="3" id="KW-0812">Transmembrane</keyword>
<keyword evidence="8" id="KW-1185">Reference proteome</keyword>
<dbReference type="GO" id="GO:0019432">
    <property type="term" value="P:triglyceride biosynthetic process"/>
    <property type="evidence" value="ECO:0007669"/>
    <property type="project" value="TreeGrafter"/>
</dbReference>
<evidence type="ECO:0000256" key="3">
    <source>
        <dbReference type="ARBA" id="ARBA00022692"/>
    </source>
</evidence>
<dbReference type="GO" id="GO:0016020">
    <property type="term" value="C:membrane"/>
    <property type="evidence" value="ECO:0007669"/>
    <property type="project" value="UniProtKB-SubCell"/>
</dbReference>
<keyword evidence="5" id="KW-0472">Membrane</keyword>
<comment type="subcellular location">
    <subcellularLocation>
        <location evidence="1">Membrane</location>
        <topology evidence="1">Multi-pass membrane protein</topology>
    </subcellularLocation>
</comment>
<dbReference type="GO" id="GO:0005783">
    <property type="term" value="C:endoplasmic reticulum"/>
    <property type="evidence" value="ECO:0007669"/>
    <property type="project" value="TreeGrafter"/>
</dbReference>
<dbReference type="GO" id="GO:0008654">
    <property type="term" value="P:phospholipid biosynthetic process"/>
    <property type="evidence" value="ECO:0007669"/>
    <property type="project" value="TreeGrafter"/>
</dbReference>
<dbReference type="Proteomes" id="UP000077755">
    <property type="component" value="Chromosome 2"/>
</dbReference>
<evidence type="ECO:0000256" key="6">
    <source>
        <dbReference type="ARBA" id="ARBA00023315"/>
    </source>
</evidence>
<dbReference type="EMBL" id="CP093344">
    <property type="protein sequence ID" value="WOG90276.1"/>
    <property type="molecule type" value="Genomic_DNA"/>
</dbReference>
<evidence type="ECO:0000256" key="4">
    <source>
        <dbReference type="ARBA" id="ARBA00022989"/>
    </source>
</evidence>
<dbReference type="PANTHER" id="PTHR13906">
    <property type="entry name" value="PORCUPINE"/>
    <property type="match status" value="1"/>
</dbReference>
<evidence type="ECO:0000313" key="7">
    <source>
        <dbReference type="EMBL" id="WOG90276.1"/>
    </source>
</evidence>
<dbReference type="Pfam" id="PF03062">
    <property type="entry name" value="MBOAT"/>
    <property type="match status" value="1"/>
</dbReference>
<accession>A0A166FBD8</accession>
<dbReference type="OrthoDB" id="286734at2759"/>
<name>A0A166FBD8_DAUCS</name>
<dbReference type="OMA" id="YVVMQAA"/>
<sequence>MELELVSMASAIGVSVPVLRFLLCFIATIPVSYFHQLIPGGAQVKHLYAATSGIVLSYLSFGFSSNLHFLVPMFIGYASMPLFRRRCGLITFFFALGYLIACHVYYMSGDAWKEGGIDATGALMVLTLKVISCAINYNDGMLKEENLREAQKKNRLLKLPSIVEYVGYCLCCGSHFAGPVFEMKDYLEWTERKGIWTPSAKGKSPSPYWPTLKALFQAVLCMGLYMYFVTKFPLSRFTDPVYQEWGFMKRVGFQYMSALTARCKYYFIWSISEASIIISGLGFSGWTESSPPKPRWDRAKNVDILGFELATSAVEVPLTWNIQVSTWLRHYVYERLLQKGKKPGLFHLLATQTVTAVWHGLYPGYFIFFIHSALLIAGSRVIYRWQQMVPPKMAIFRKLLMAMNFTYTLLVLNCASVGFLVLTLSETLSAYKSVYFIATATPILLVLLGKIIKPAKPARTKPRKDE</sequence>
<keyword evidence="4" id="KW-1133">Transmembrane helix</keyword>
<reference evidence="7" key="2">
    <citation type="submission" date="2022-03" db="EMBL/GenBank/DDBJ databases">
        <title>Draft title - Genomic analysis of global carrot germplasm unveils the trajectory of domestication and the origin of high carotenoid orange carrot.</title>
        <authorList>
            <person name="Iorizzo M."/>
            <person name="Ellison S."/>
            <person name="Senalik D."/>
            <person name="Macko-Podgorni A."/>
            <person name="Grzebelus D."/>
            <person name="Bostan H."/>
            <person name="Rolling W."/>
            <person name="Curaba J."/>
            <person name="Simon P."/>
        </authorList>
    </citation>
    <scope>NUCLEOTIDE SEQUENCE</scope>
    <source>
        <tissue evidence="7">Leaf</tissue>
    </source>
</reference>
<evidence type="ECO:0000313" key="8">
    <source>
        <dbReference type="Proteomes" id="UP000077755"/>
    </source>
</evidence>
<dbReference type="GO" id="GO:0030258">
    <property type="term" value="P:lipid modification"/>
    <property type="evidence" value="ECO:0007669"/>
    <property type="project" value="TreeGrafter"/>
</dbReference>
<protein>
    <submittedName>
        <fullName evidence="7">Uncharacterized protein</fullName>
    </submittedName>
</protein>
<dbReference type="PANTHER" id="PTHR13906:SF4">
    <property type="entry name" value="LYSOPHOSPHOLIPID ACYLTRANSFERASE 6"/>
    <property type="match status" value="1"/>
</dbReference>
<gene>
    <name evidence="7" type="ORF">DCAR_0209519</name>
</gene>
<keyword evidence="6" id="KW-0012">Acyltransferase</keyword>
<dbReference type="AlphaFoldDB" id="A0A166FBD8"/>
<evidence type="ECO:0000256" key="5">
    <source>
        <dbReference type="ARBA" id="ARBA00023136"/>
    </source>
</evidence>